<gene>
    <name evidence="4" type="ORF">CFD26_106881</name>
</gene>
<name>A0A397INB7_9EURO</name>
<dbReference type="SUPFAM" id="SSF54495">
    <property type="entry name" value="UBC-like"/>
    <property type="match status" value="1"/>
</dbReference>
<dbReference type="InterPro" id="IPR016135">
    <property type="entry name" value="UBQ-conjugating_enzyme/RWD"/>
</dbReference>
<comment type="caution">
    <text evidence="4">The sequence shown here is derived from an EMBL/GenBank/DDBJ whole genome shotgun (WGS) entry which is preliminary data.</text>
</comment>
<dbReference type="Pfam" id="PF00179">
    <property type="entry name" value="UQ_con"/>
    <property type="match status" value="1"/>
</dbReference>
<dbReference type="InterPro" id="IPR008011">
    <property type="entry name" value="Complex1_LYR_dom"/>
</dbReference>
<dbReference type="CDD" id="cd20273">
    <property type="entry name" value="Complex1_LYR_unchar"/>
    <property type="match status" value="1"/>
</dbReference>
<reference evidence="4 5" key="1">
    <citation type="submission" date="2018-08" db="EMBL/GenBank/DDBJ databases">
        <title>Draft genome sequences of two Aspergillus turcosus clinical strains isolated from bronchoalveolar lavage fluid: one azole-susceptible and the other azole-resistant.</title>
        <authorList>
            <person name="Parent-Michaud M."/>
            <person name="Dufresne P.J."/>
            <person name="Fournier E."/>
            <person name="Martineau C."/>
            <person name="Moreira S."/>
            <person name="Perkins V."/>
            <person name="De Repentigny L."/>
            <person name="Dufresne S.F."/>
        </authorList>
    </citation>
    <scope>NUCLEOTIDE SEQUENCE [LARGE SCALE GENOMIC DNA]</scope>
    <source>
        <strain evidence="4">HMR AF 1038</strain>
    </source>
</reference>
<dbReference type="InterPro" id="IPR000608">
    <property type="entry name" value="UBC"/>
</dbReference>
<dbReference type="EMBL" id="NIDN02000015">
    <property type="protein sequence ID" value="RLM00462.1"/>
    <property type="molecule type" value="Genomic_DNA"/>
</dbReference>
<dbReference type="OrthoDB" id="6508832at2759"/>
<dbReference type="GO" id="GO:0006301">
    <property type="term" value="P:DNA damage tolerance"/>
    <property type="evidence" value="ECO:0007669"/>
    <property type="project" value="UniProtKB-ARBA"/>
</dbReference>
<protein>
    <recommendedName>
        <fullName evidence="3">UBC core domain-containing protein</fullName>
    </recommendedName>
</protein>
<dbReference type="InterPro" id="IPR046896">
    <property type="entry name" value="Cup1-like_N"/>
</dbReference>
<organism evidence="4 5">
    <name type="scientific">Aspergillus turcosus</name>
    <dbReference type="NCBI Taxonomy" id="1245748"/>
    <lineage>
        <taxon>Eukaryota</taxon>
        <taxon>Fungi</taxon>
        <taxon>Dikarya</taxon>
        <taxon>Ascomycota</taxon>
        <taxon>Pezizomycotina</taxon>
        <taxon>Eurotiomycetes</taxon>
        <taxon>Eurotiomycetidae</taxon>
        <taxon>Eurotiales</taxon>
        <taxon>Aspergillaceae</taxon>
        <taxon>Aspergillus</taxon>
        <taxon>Aspergillus subgen. Fumigati</taxon>
    </lineage>
</organism>
<dbReference type="AlphaFoldDB" id="A0A397INB7"/>
<dbReference type="STRING" id="1245748.A0A397INB7"/>
<dbReference type="Proteomes" id="UP000215289">
    <property type="component" value="Unassembled WGS sequence"/>
</dbReference>
<dbReference type="SMART" id="SM00212">
    <property type="entry name" value="UBCc"/>
    <property type="match status" value="1"/>
</dbReference>
<dbReference type="PROSITE" id="PS50127">
    <property type="entry name" value="UBC_2"/>
    <property type="match status" value="1"/>
</dbReference>
<dbReference type="CDD" id="cd23807">
    <property type="entry name" value="UEV_UBE2V"/>
    <property type="match status" value="1"/>
</dbReference>
<dbReference type="FunFam" id="3.10.110.10:FF:000026">
    <property type="entry name" value="Ubiquitin-conjugating enzyme E2 variant"/>
    <property type="match status" value="1"/>
</dbReference>
<evidence type="ECO:0000313" key="4">
    <source>
        <dbReference type="EMBL" id="RLM00462.1"/>
    </source>
</evidence>
<evidence type="ECO:0000256" key="2">
    <source>
        <dbReference type="SAM" id="MobiDB-lite"/>
    </source>
</evidence>
<evidence type="ECO:0000313" key="5">
    <source>
        <dbReference type="Proteomes" id="UP000215289"/>
    </source>
</evidence>
<dbReference type="PANTHER" id="PTHR24068">
    <property type="entry name" value="UBIQUITIN-CONJUGATING ENZYME E2"/>
    <property type="match status" value="1"/>
</dbReference>
<sequence>MAAKIPRNFRLLEELEKGEKGLGAEACSYGLADGEDMMMSNWNGTILGPPHSVHENRIYSVQIHCGPDYPDNPPTIQFISRVNIPCVDQKTGKVDPAKLPCLAQWKREYTMETILLEIRRRVFRLLFTSKSLALYRALLRQCGRLPSAVPELQASKSLIQQKFHKYKNLQSPSQTANALKAGYEALDLLHSASQGNEHDRHRIATLILESQSIKKQTAEFQKALASTAQPKPLSKRELKKEESRRFQEMTARRHPDATPILSRPRPVVNGRRRIPVLVSARGIPFLRIKKPQPKNLSGVIRTKLDKRWRRVERREMLGVDILFANDEDDWDRLTLGRPETETWAGEIKKALAEVSTQLKESDLKNKELAEAMWQVVLAERKLAAEEETQSSTQR</sequence>
<evidence type="ECO:0000259" key="3">
    <source>
        <dbReference type="PROSITE" id="PS50127"/>
    </source>
</evidence>
<feature type="region of interest" description="Disordered" evidence="2">
    <location>
        <begin position="223"/>
        <end position="242"/>
    </location>
</feature>
<evidence type="ECO:0000256" key="1">
    <source>
        <dbReference type="ARBA" id="ARBA00022786"/>
    </source>
</evidence>
<dbReference type="Gene3D" id="3.10.110.10">
    <property type="entry name" value="Ubiquitin Conjugating Enzyme"/>
    <property type="match status" value="1"/>
</dbReference>
<feature type="domain" description="UBC core" evidence="3">
    <location>
        <begin position="6"/>
        <end position="159"/>
    </location>
</feature>
<keyword evidence="1" id="KW-0833">Ubl conjugation pathway</keyword>
<keyword evidence="5" id="KW-1185">Reference proteome</keyword>
<dbReference type="Pfam" id="PF05347">
    <property type="entry name" value="Complex1_LYR"/>
    <property type="match status" value="1"/>
</dbReference>
<accession>A0A397INB7</accession>
<proteinExistence type="predicted"/>